<dbReference type="PATRIC" id="fig|49547.3.peg.889"/>
<dbReference type="AlphaFoldDB" id="A0A166B6L3"/>
<evidence type="ECO:0000313" key="1">
    <source>
        <dbReference type="EMBL" id="KZX12934.1"/>
    </source>
</evidence>
<name>A0A166B6L3_9EURY</name>
<dbReference type="Proteomes" id="UP000077245">
    <property type="component" value="Unassembled WGS sequence"/>
</dbReference>
<proteinExistence type="predicted"/>
<protein>
    <submittedName>
        <fullName evidence="1">Uncharacterized protein</fullName>
    </submittedName>
</protein>
<sequence length="70" mass="8387">MSKDELRQYLNKLEKNELVEIVLSNHLTSDDAKNYLNYLKNPNEKEEFLRVKSIIDNNYDFMEIILLIPL</sequence>
<comment type="caution">
    <text evidence="1">The sequence shown here is derived from an EMBL/GenBank/DDBJ whole genome shotgun (WGS) entry which is preliminary data.</text>
</comment>
<reference evidence="1 2" key="1">
    <citation type="submission" date="2016-04" db="EMBL/GenBank/DDBJ databases">
        <title>Genome sequence of Methanobrevibacter curvatus DSM 11111.</title>
        <authorList>
            <person name="Poehlein A."/>
            <person name="Seedorf H."/>
            <person name="Daniel R."/>
        </authorList>
    </citation>
    <scope>NUCLEOTIDE SEQUENCE [LARGE SCALE GENOMIC DNA]</scope>
    <source>
        <strain evidence="1 2">DSM 11111</strain>
    </source>
</reference>
<gene>
    <name evidence="1" type="ORF">MBCUR_08230</name>
</gene>
<organism evidence="1 2">
    <name type="scientific">Methanobrevibacter curvatus</name>
    <dbReference type="NCBI Taxonomy" id="49547"/>
    <lineage>
        <taxon>Archaea</taxon>
        <taxon>Methanobacteriati</taxon>
        <taxon>Methanobacteriota</taxon>
        <taxon>Methanomada group</taxon>
        <taxon>Methanobacteria</taxon>
        <taxon>Methanobacteriales</taxon>
        <taxon>Methanobacteriaceae</taxon>
        <taxon>Methanobrevibacter</taxon>
    </lineage>
</organism>
<accession>A0A166B6L3</accession>
<keyword evidence="2" id="KW-1185">Reference proteome</keyword>
<evidence type="ECO:0000313" key="2">
    <source>
        <dbReference type="Proteomes" id="UP000077245"/>
    </source>
</evidence>
<dbReference type="EMBL" id="LWMV01000158">
    <property type="protein sequence ID" value="KZX12934.1"/>
    <property type="molecule type" value="Genomic_DNA"/>
</dbReference>
<dbReference type="RefSeq" id="WP_067090580.1">
    <property type="nucleotide sequence ID" value="NZ_LWMV01000158.1"/>
</dbReference>